<organism evidence="3 4">
    <name type="scientific">Flavimaricola marinus</name>
    <dbReference type="NCBI Taxonomy" id="1819565"/>
    <lineage>
        <taxon>Bacteria</taxon>
        <taxon>Pseudomonadati</taxon>
        <taxon>Pseudomonadota</taxon>
        <taxon>Alphaproteobacteria</taxon>
        <taxon>Rhodobacterales</taxon>
        <taxon>Paracoccaceae</taxon>
        <taxon>Flavimaricola</taxon>
    </lineage>
</organism>
<sequence>MFGRKAKPPPAAPTAPAAAPTEADTTRAHHDRFRDGIGAPSLRDLETLLMSASNLAGTYYPEARSEAGFALYAMSPEAAALPLAERIPPTEFRHYYGYKDGKWQDDLYLSSGKADVRNMKAILAEDGFDTMGKRILEFGCSAGRMLRHLEAEAQAGEVWGSDLHAAAIHWAQAHLSPPFQFFTNTTQPHLPFEDRHFDLIFAGSVWTHIGELGDAWLLEMRRLLKPGGRLYLTISDQDTLAEVARTAPAHPSNDHVAALDAETGMLGRDWTAFVTRTTPWLQRCVYRREAWLARVGAWMDVRIVRPGAYGWQTGILLAKPVEGA</sequence>
<dbReference type="OrthoDB" id="9811589at2"/>
<reference evidence="3 4" key="1">
    <citation type="submission" date="2017-05" db="EMBL/GenBank/DDBJ databases">
        <authorList>
            <person name="Song R."/>
            <person name="Chenine A.L."/>
            <person name="Ruprecht R.M."/>
        </authorList>
    </citation>
    <scope>NUCLEOTIDE SEQUENCE [LARGE SCALE GENOMIC DNA]</scope>
    <source>
        <strain evidence="3 4">CECT 8899</strain>
    </source>
</reference>
<dbReference type="AlphaFoldDB" id="A0A238LI66"/>
<feature type="domain" description="Methyltransferase type 11" evidence="2">
    <location>
        <begin position="136"/>
        <end position="232"/>
    </location>
</feature>
<keyword evidence="4" id="KW-1185">Reference proteome</keyword>
<dbReference type="RefSeq" id="WP_093993427.1">
    <property type="nucleotide sequence ID" value="NZ_FXZK01000008.1"/>
</dbReference>
<dbReference type="SUPFAM" id="SSF53335">
    <property type="entry name" value="S-adenosyl-L-methionine-dependent methyltransferases"/>
    <property type="match status" value="1"/>
</dbReference>
<dbReference type="InterPro" id="IPR029063">
    <property type="entry name" value="SAM-dependent_MTases_sf"/>
</dbReference>
<feature type="compositionally biased region" description="Basic and acidic residues" evidence="1">
    <location>
        <begin position="24"/>
        <end position="35"/>
    </location>
</feature>
<proteinExistence type="predicted"/>
<dbReference type="InterPro" id="IPR013216">
    <property type="entry name" value="Methyltransf_11"/>
</dbReference>
<evidence type="ECO:0000256" key="1">
    <source>
        <dbReference type="SAM" id="MobiDB-lite"/>
    </source>
</evidence>
<dbReference type="GO" id="GO:0008757">
    <property type="term" value="F:S-adenosylmethionine-dependent methyltransferase activity"/>
    <property type="evidence" value="ECO:0007669"/>
    <property type="project" value="InterPro"/>
</dbReference>
<dbReference type="Pfam" id="PF08241">
    <property type="entry name" value="Methyltransf_11"/>
    <property type="match status" value="1"/>
</dbReference>
<dbReference type="EMBL" id="FXZK01000008">
    <property type="protein sequence ID" value="SMY09233.1"/>
    <property type="molecule type" value="Genomic_DNA"/>
</dbReference>
<dbReference type="Gene3D" id="3.40.50.150">
    <property type="entry name" value="Vaccinia Virus protein VP39"/>
    <property type="match status" value="1"/>
</dbReference>
<name>A0A238LI66_9RHOB</name>
<dbReference type="CDD" id="cd02440">
    <property type="entry name" value="AdoMet_MTases"/>
    <property type="match status" value="1"/>
</dbReference>
<evidence type="ECO:0000313" key="3">
    <source>
        <dbReference type="EMBL" id="SMY09233.1"/>
    </source>
</evidence>
<accession>A0A238LI66</accession>
<evidence type="ECO:0000259" key="2">
    <source>
        <dbReference type="Pfam" id="PF08241"/>
    </source>
</evidence>
<dbReference type="Proteomes" id="UP000201613">
    <property type="component" value="Unassembled WGS sequence"/>
</dbReference>
<feature type="region of interest" description="Disordered" evidence="1">
    <location>
        <begin position="1"/>
        <end position="38"/>
    </location>
</feature>
<evidence type="ECO:0000313" key="4">
    <source>
        <dbReference type="Proteomes" id="UP000201613"/>
    </source>
</evidence>
<dbReference type="PANTHER" id="PTHR43861:SF1">
    <property type="entry name" value="TRANS-ACONITATE 2-METHYLTRANSFERASE"/>
    <property type="match status" value="1"/>
</dbReference>
<gene>
    <name evidence="3" type="ORF">LOM8899_03398</name>
</gene>
<feature type="compositionally biased region" description="Low complexity" evidence="1">
    <location>
        <begin position="14"/>
        <end position="23"/>
    </location>
</feature>
<protein>
    <recommendedName>
        <fullName evidence="2">Methyltransferase type 11 domain-containing protein</fullName>
    </recommendedName>
</protein>
<dbReference type="PANTHER" id="PTHR43861">
    <property type="entry name" value="TRANS-ACONITATE 2-METHYLTRANSFERASE-RELATED"/>
    <property type="match status" value="1"/>
</dbReference>